<dbReference type="InterPro" id="IPR041311">
    <property type="entry name" value="LPD29"/>
</dbReference>
<reference evidence="3" key="1">
    <citation type="journal article" date="2019" name="Int. J. Syst. Evol. Microbiol.">
        <title>The Global Catalogue of Microorganisms (GCM) 10K type strain sequencing project: providing services to taxonomists for standard genome sequencing and annotation.</title>
        <authorList>
            <consortium name="The Broad Institute Genomics Platform"/>
            <consortium name="The Broad Institute Genome Sequencing Center for Infectious Disease"/>
            <person name="Wu L."/>
            <person name="Ma J."/>
        </authorList>
    </citation>
    <scope>NUCLEOTIDE SEQUENCE [LARGE SCALE GENOMIC DNA]</scope>
    <source>
        <strain evidence="3">JCM 4737</strain>
    </source>
</reference>
<dbReference type="EMBL" id="BMVO01000003">
    <property type="protein sequence ID" value="GHA94388.1"/>
    <property type="molecule type" value="Genomic_DNA"/>
</dbReference>
<dbReference type="Pfam" id="PF18847">
    <property type="entry name" value="LPD29"/>
    <property type="match status" value="1"/>
</dbReference>
<evidence type="ECO:0000259" key="1">
    <source>
        <dbReference type="Pfam" id="PF18847"/>
    </source>
</evidence>
<dbReference type="Proteomes" id="UP000599437">
    <property type="component" value="Unassembled WGS sequence"/>
</dbReference>
<feature type="domain" description="Large polyvalent protein associated" evidence="1">
    <location>
        <begin position="23"/>
        <end position="120"/>
    </location>
</feature>
<protein>
    <recommendedName>
        <fullName evidence="1">Large polyvalent protein associated domain-containing protein</fullName>
    </recommendedName>
</protein>
<accession>A0ABQ3DKS7</accession>
<sequence length="487" mass="51638">MCVEGGTKPPGTRSSAMTTYIDARYVSAELKRRLTAEFPGAKFYVRRGRGTGSASIDVTWTDGPTDADVAAIARPMQGSSWNGYDERYESTGNEVTVTIDGKRVTGKPVVDHISLHHEVSDEVRAEALTLWKTANDEDADTQATNGGFTCEGEFIAGSWGVNQVLDIARKVVLPRRWKAAQEATAAAAPEPAAPAEPAPAALFGPGLHVTHTEEEGVVVRGTRRGDGSAPVLRDQDLKWHRKEGYWYLPGTRGAAGAARLDAVRDALRAAGLFPAPSGVLEAAPAADPVEEAPAVEEPTEAAAEEPRGLEAGAHLITNTGEGIDGPGSAYAFLCLVCDKRARLVEFGDFPCTAEAEDAHLLEVAARLLDDVGLREAEVFHVIGGPEDAAPLQSRAEATRFLAAQLQFGATHHWYEGELRLARGGKTAAYIKPAPAPQPCDRTAPQAYRGVPVPAHVARAWGEQEAGAAWREGVDAALTFAVLAQSGS</sequence>
<proteinExistence type="predicted"/>
<organism evidence="2 3">
    <name type="scientific">Streptomyces chryseus</name>
    <dbReference type="NCBI Taxonomy" id="68186"/>
    <lineage>
        <taxon>Bacteria</taxon>
        <taxon>Bacillati</taxon>
        <taxon>Actinomycetota</taxon>
        <taxon>Actinomycetes</taxon>
        <taxon>Kitasatosporales</taxon>
        <taxon>Streptomycetaceae</taxon>
        <taxon>Streptomyces</taxon>
    </lineage>
</organism>
<evidence type="ECO:0000313" key="3">
    <source>
        <dbReference type="Proteomes" id="UP000599437"/>
    </source>
</evidence>
<comment type="caution">
    <text evidence="2">The sequence shown here is derived from an EMBL/GenBank/DDBJ whole genome shotgun (WGS) entry which is preliminary data.</text>
</comment>
<evidence type="ECO:0000313" key="2">
    <source>
        <dbReference type="EMBL" id="GHA94388.1"/>
    </source>
</evidence>
<gene>
    <name evidence="2" type="ORF">GCM10010346_16440</name>
</gene>
<name>A0ABQ3DKS7_9ACTN</name>
<keyword evidence="3" id="KW-1185">Reference proteome</keyword>